<dbReference type="PANTHER" id="PTHR33693:SF1">
    <property type="entry name" value="TYPE-4 URACIL-DNA GLYCOSYLASE"/>
    <property type="match status" value="1"/>
</dbReference>
<keyword evidence="5" id="KW-0004">4Fe-4S</keyword>
<feature type="region of interest" description="Disordered" evidence="12">
    <location>
        <begin position="172"/>
        <end position="193"/>
    </location>
</feature>
<feature type="domain" description="Uracil-DNA glycosylase-like" evidence="13">
    <location>
        <begin position="19"/>
        <end position="164"/>
    </location>
</feature>
<name>A0A0F9ADR0_9ZZZZ</name>
<evidence type="ECO:0000256" key="3">
    <source>
        <dbReference type="ARBA" id="ARBA00012030"/>
    </source>
</evidence>
<evidence type="ECO:0000256" key="6">
    <source>
        <dbReference type="ARBA" id="ARBA00022723"/>
    </source>
</evidence>
<sequence length="193" mass="21535">RIASCPDCNLCRTRTNAVPGEGPPDAEILFVGEGPGFYEDQQSRPFVGPAGKFLEELLASIGLRRDQVFITNVVKCRPPNNRDPLPGEIEACQKYLKRQIELIRPKVIVSLGRYSLAWFSPGDKISKAHGQVKVKDGIYFIPMYHPAAALHAGSMRKVIEEDFKKIPAVLDRAREAPPEQAAPEPEPEQMRLF</sequence>
<keyword evidence="8" id="KW-0378">Hydrolase</keyword>
<evidence type="ECO:0000256" key="8">
    <source>
        <dbReference type="ARBA" id="ARBA00022801"/>
    </source>
</evidence>
<evidence type="ECO:0000256" key="9">
    <source>
        <dbReference type="ARBA" id="ARBA00023004"/>
    </source>
</evidence>
<dbReference type="Gene3D" id="3.40.470.10">
    <property type="entry name" value="Uracil-DNA glycosylase-like domain"/>
    <property type="match status" value="1"/>
</dbReference>
<dbReference type="PANTHER" id="PTHR33693">
    <property type="entry name" value="TYPE-5 URACIL-DNA GLYCOSYLASE"/>
    <property type="match status" value="1"/>
</dbReference>
<dbReference type="GO" id="GO:0051539">
    <property type="term" value="F:4 iron, 4 sulfur cluster binding"/>
    <property type="evidence" value="ECO:0007669"/>
    <property type="project" value="UniProtKB-KW"/>
</dbReference>
<dbReference type="SMART" id="SM00987">
    <property type="entry name" value="UreE_C"/>
    <property type="match status" value="1"/>
</dbReference>
<dbReference type="GO" id="GO:0004844">
    <property type="term" value="F:uracil DNA N-glycosylase activity"/>
    <property type="evidence" value="ECO:0007669"/>
    <property type="project" value="UniProtKB-EC"/>
</dbReference>
<dbReference type="GO" id="GO:0006281">
    <property type="term" value="P:DNA repair"/>
    <property type="evidence" value="ECO:0007669"/>
    <property type="project" value="UniProtKB-KW"/>
</dbReference>
<keyword evidence="6" id="KW-0479">Metal-binding</keyword>
<evidence type="ECO:0000256" key="11">
    <source>
        <dbReference type="ARBA" id="ARBA00023204"/>
    </source>
</evidence>
<evidence type="ECO:0000256" key="4">
    <source>
        <dbReference type="ARBA" id="ARBA00019403"/>
    </source>
</evidence>
<evidence type="ECO:0000256" key="10">
    <source>
        <dbReference type="ARBA" id="ARBA00023014"/>
    </source>
</evidence>
<evidence type="ECO:0000256" key="2">
    <source>
        <dbReference type="ARBA" id="ARBA00006521"/>
    </source>
</evidence>
<proteinExistence type="inferred from homology"/>
<reference evidence="14" key="1">
    <citation type="journal article" date="2015" name="Nature">
        <title>Complex archaea that bridge the gap between prokaryotes and eukaryotes.</title>
        <authorList>
            <person name="Spang A."/>
            <person name="Saw J.H."/>
            <person name="Jorgensen S.L."/>
            <person name="Zaremba-Niedzwiedzka K."/>
            <person name="Martijn J."/>
            <person name="Lind A.E."/>
            <person name="van Eijk R."/>
            <person name="Schleper C."/>
            <person name="Guy L."/>
            <person name="Ettema T.J."/>
        </authorList>
    </citation>
    <scope>NUCLEOTIDE SEQUENCE</scope>
</reference>
<dbReference type="InterPro" id="IPR036895">
    <property type="entry name" value="Uracil-DNA_glycosylase-like_sf"/>
</dbReference>
<accession>A0A0F9ADR0</accession>
<dbReference type="AlphaFoldDB" id="A0A0F9ADR0"/>
<dbReference type="SUPFAM" id="SSF52141">
    <property type="entry name" value="Uracil-DNA glycosylase-like"/>
    <property type="match status" value="1"/>
</dbReference>
<comment type="catalytic activity">
    <reaction evidence="1">
        <text>Hydrolyzes single-stranded DNA or mismatched double-stranded DNA and polynucleotides, releasing free uracil.</text>
        <dbReference type="EC" id="3.2.2.27"/>
    </reaction>
</comment>
<dbReference type="GO" id="GO:0046872">
    <property type="term" value="F:metal ion binding"/>
    <property type="evidence" value="ECO:0007669"/>
    <property type="project" value="UniProtKB-KW"/>
</dbReference>
<keyword evidence="7" id="KW-0227">DNA damage</keyword>
<comment type="similarity">
    <text evidence="2">Belongs to the uracil-DNA glycosylase (UDG) superfamily. Type 4 (UDGa) family.</text>
</comment>
<protein>
    <recommendedName>
        <fullName evidence="4">Type-4 uracil-DNA glycosylase</fullName>
        <ecNumber evidence="3">3.2.2.27</ecNumber>
    </recommendedName>
</protein>
<dbReference type="NCBIfam" id="TIGR00758">
    <property type="entry name" value="UDG_fam4"/>
    <property type="match status" value="1"/>
</dbReference>
<evidence type="ECO:0000313" key="14">
    <source>
        <dbReference type="EMBL" id="KKL07560.1"/>
    </source>
</evidence>
<dbReference type="InterPro" id="IPR051536">
    <property type="entry name" value="UDG_Type-4/5"/>
</dbReference>
<evidence type="ECO:0000256" key="12">
    <source>
        <dbReference type="SAM" id="MobiDB-lite"/>
    </source>
</evidence>
<evidence type="ECO:0000256" key="5">
    <source>
        <dbReference type="ARBA" id="ARBA00022485"/>
    </source>
</evidence>
<feature type="non-terminal residue" evidence="14">
    <location>
        <position position="1"/>
    </location>
</feature>
<comment type="caution">
    <text evidence="14">The sequence shown here is derived from an EMBL/GenBank/DDBJ whole genome shotgun (WGS) entry which is preliminary data.</text>
</comment>
<keyword evidence="10" id="KW-0411">Iron-sulfur</keyword>
<dbReference type="SMART" id="SM00986">
    <property type="entry name" value="UDG"/>
    <property type="match status" value="1"/>
</dbReference>
<dbReference type="Pfam" id="PF03167">
    <property type="entry name" value="UDG"/>
    <property type="match status" value="1"/>
</dbReference>
<dbReference type="InterPro" id="IPR005273">
    <property type="entry name" value="Ura-DNA_glyco_family4"/>
</dbReference>
<evidence type="ECO:0000256" key="1">
    <source>
        <dbReference type="ARBA" id="ARBA00001400"/>
    </source>
</evidence>
<dbReference type="InterPro" id="IPR005122">
    <property type="entry name" value="Uracil-DNA_glycosylase-like"/>
</dbReference>
<dbReference type="EC" id="3.2.2.27" evidence="3"/>
<keyword evidence="11" id="KW-0234">DNA repair</keyword>
<evidence type="ECO:0000259" key="13">
    <source>
        <dbReference type="SMART" id="SM00986"/>
    </source>
</evidence>
<dbReference type="CDD" id="cd10030">
    <property type="entry name" value="UDG-F4_TTUDGA_SPO1dp_like"/>
    <property type="match status" value="1"/>
</dbReference>
<gene>
    <name evidence="14" type="ORF">LCGC14_2584810</name>
</gene>
<evidence type="ECO:0000256" key="7">
    <source>
        <dbReference type="ARBA" id="ARBA00022763"/>
    </source>
</evidence>
<dbReference type="EMBL" id="LAZR01043242">
    <property type="protein sequence ID" value="KKL07560.1"/>
    <property type="molecule type" value="Genomic_DNA"/>
</dbReference>
<organism evidence="14">
    <name type="scientific">marine sediment metagenome</name>
    <dbReference type="NCBI Taxonomy" id="412755"/>
    <lineage>
        <taxon>unclassified sequences</taxon>
        <taxon>metagenomes</taxon>
        <taxon>ecological metagenomes</taxon>
    </lineage>
</organism>
<keyword evidence="9" id="KW-0408">Iron</keyword>